<dbReference type="CDD" id="cd00051">
    <property type="entry name" value="EFh"/>
    <property type="match status" value="1"/>
</dbReference>
<feature type="domain" description="EF-hand" evidence="4">
    <location>
        <begin position="40"/>
        <end position="75"/>
    </location>
</feature>
<gene>
    <name evidence="5" type="ORF">PCOR1329_LOCUS67838</name>
</gene>
<keyword evidence="3" id="KW-0732">Signal</keyword>
<evidence type="ECO:0000256" key="1">
    <source>
        <dbReference type="ARBA" id="ARBA00022837"/>
    </source>
</evidence>
<dbReference type="EMBL" id="CAUYUJ010018814">
    <property type="protein sequence ID" value="CAK0886508.1"/>
    <property type="molecule type" value="Genomic_DNA"/>
</dbReference>
<evidence type="ECO:0000259" key="4">
    <source>
        <dbReference type="PROSITE" id="PS50222"/>
    </source>
</evidence>
<protein>
    <recommendedName>
        <fullName evidence="4">EF-hand domain-containing protein</fullName>
    </recommendedName>
</protein>
<dbReference type="InterPro" id="IPR018247">
    <property type="entry name" value="EF_Hand_1_Ca_BS"/>
</dbReference>
<feature type="domain" description="EF-hand" evidence="4">
    <location>
        <begin position="84"/>
        <end position="119"/>
    </location>
</feature>
<keyword evidence="1" id="KW-0106">Calcium</keyword>
<feature type="compositionally biased region" description="Low complexity" evidence="2">
    <location>
        <begin position="416"/>
        <end position="428"/>
    </location>
</feature>
<dbReference type="Proteomes" id="UP001189429">
    <property type="component" value="Unassembled WGS sequence"/>
</dbReference>
<name>A0ABN9WN75_9DINO</name>
<dbReference type="PROSITE" id="PS00018">
    <property type="entry name" value="EF_HAND_1"/>
    <property type="match status" value="1"/>
</dbReference>
<dbReference type="InterPro" id="IPR011992">
    <property type="entry name" value="EF-hand-dom_pair"/>
</dbReference>
<keyword evidence="6" id="KW-1185">Reference proteome</keyword>
<evidence type="ECO:0000313" key="5">
    <source>
        <dbReference type="EMBL" id="CAK0886508.1"/>
    </source>
</evidence>
<dbReference type="Gene3D" id="1.10.238.10">
    <property type="entry name" value="EF-hand"/>
    <property type="match status" value="2"/>
</dbReference>
<reference evidence="5" key="1">
    <citation type="submission" date="2023-10" db="EMBL/GenBank/DDBJ databases">
        <authorList>
            <person name="Chen Y."/>
            <person name="Shah S."/>
            <person name="Dougan E. K."/>
            <person name="Thang M."/>
            <person name="Chan C."/>
        </authorList>
    </citation>
    <scope>NUCLEOTIDE SEQUENCE [LARGE SCALE GENOMIC DNA]</scope>
</reference>
<feature type="compositionally biased region" description="Low complexity" evidence="2">
    <location>
        <begin position="370"/>
        <end position="399"/>
    </location>
</feature>
<evidence type="ECO:0000313" key="6">
    <source>
        <dbReference type="Proteomes" id="UP001189429"/>
    </source>
</evidence>
<dbReference type="InterPro" id="IPR002048">
    <property type="entry name" value="EF_hand_dom"/>
</dbReference>
<evidence type="ECO:0000256" key="3">
    <source>
        <dbReference type="SAM" id="SignalP"/>
    </source>
</evidence>
<dbReference type="SUPFAM" id="SSF47473">
    <property type="entry name" value="EF-hand"/>
    <property type="match status" value="1"/>
</dbReference>
<dbReference type="SMART" id="SM00054">
    <property type="entry name" value="EFh"/>
    <property type="match status" value="2"/>
</dbReference>
<comment type="caution">
    <text evidence="5">The sequence shown here is derived from an EMBL/GenBank/DDBJ whole genome shotgun (WGS) entry which is preliminary data.</text>
</comment>
<sequence>MTLQLAILNVVLSVIVADSQSALEDDKEHRAKQVEDKKRSSLKSLKALLKKMDKNHDKQIAWNEFVEAWRTQPHFRSLMTILDVGEERLKEVFDMMDLDRSETINREEFLRFIQETHFCDMRMQITTMKMDLDHKWNLLLDLHDSVAVLAAEQRHTRASICSSQGMAEELPVVKAEPLAGVCSGAELRSVLSTALGAAFGGLEARLADRLEQLEAALAPPAAAPQADPSEGGSGGCAALGAALAGLEARLADRLEQLEAALARPAAPPLADALEGGAAGGGLVAEAPEKPRGGPLDAGPPAAVQVCPLQLPALPAAGAGQGDQGVCGSALAPAARAADRPAARGAAVGAGPVPAAEAQLPEASPPPRRAPPGAAAEAARPRSASPRPGQAWAGAAGIGAPHETGGQDTPNAWHPQARSPSSPAAFDASFAWSPVPGGLNASGPWQRVSASMQASLLAAARQHAPVRAPLLPPLSLGPASASRVGVALQIAAGASAGESLPLQEVVRRMESAGIPLNAEEQQVLASSLAIGRGLC</sequence>
<proteinExistence type="predicted"/>
<accession>A0ABN9WN75</accession>
<feature type="compositionally biased region" description="Low complexity" evidence="2">
    <location>
        <begin position="342"/>
        <end position="361"/>
    </location>
</feature>
<organism evidence="5 6">
    <name type="scientific">Prorocentrum cordatum</name>
    <dbReference type="NCBI Taxonomy" id="2364126"/>
    <lineage>
        <taxon>Eukaryota</taxon>
        <taxon>Sar</taxon>
        <taxon>Alveolata</taxon>
        <taxon>Dinophyceae</taxon>
        <taxon>Prorocentrales</taxon>
        <taxon>Prorocentraceae</taxon>
        <taxon>Prorocentrum</taxon>
    </lineage>
</organism>
<feature type="chain" id="PRO_5045084465" description="EF-hand domain-containing protein" evidence="3">
    <location>
        <begin position="18"/>
        <end position="534"/>
    </location>
</feature>
<evidence type="ECO:0000256" key="2">
    <source>
        <dbReference type="SAM" id="MobiDB-lite"/>
    </source>
</evidence>
<dbReference type="PROSITE" id="PS50222">
    <property type="entry name" value="EF_HAND_2"/>
    <property type="match status" value="2"/>
</dbReference>
<feature type="signal peptide" evidence="3">
    <location>
        <begin position="1"/>
        <end position="17"/>
    </location>
</feature>
<feature type="region of interest" description="Disordered" evidence="2">
    <location>
        <begin position="342"/>
        <end position="428"/>
    </location>
</feature>